<reference evidence="13" key="1">
    <citation type="submission" date="2020-05" db="UniProtKB">
        <authorList>
            <consortium name="EnsemblMetazoa"/>
        </authorList>
    </citation>
    <scope>IDENTIFICATION</scope>
    <source>
        <strain evidence="13">Yale</strain>
    </source>
</reference>
<dbReference type="VEuPathDB" id="VectorBase:GMOY011285"/>
<evidence type="ECO:0000256" key="9">
    <source>
        <dbReference type="ARBA" id="ARBA00025707"/>
    </source>
</evidence>
<dbReference type="AlphaFoldDB" id="A0A1B0GDB0"/>
<feature type="transmembrane region" description="Helical" evidence="12">
    <location>
        <begin position="534"/>
        <end position="553"/>
    </location>
</feature>
<comment type="subcellular location">
    <subcellularLocation>
        <location evidence="1">Membrane</location>
        <topology evidence="1">Multi-pass membrane protein</topology>
    </subcellularLocation>
</comment>
<evidence type="ECO:0000256" key="11">
    <source>
        <dbReference type="SAM" id="MobiDB-lite"/>
    </source>
</evidence>
<dbReference type="STRING" id="37546.A0A1B0GDB0"/>
<feature type="transmembrane region" description="Helical" evidence="12">
    <location>
        <begin position="559"/>
        <end position="577"/>
    </location>
</feature>
<dbReference type="PANTHER" id="PTHR13906">
    <property type="entry name" value="PORCUPINE"/>
    <property type="match status" value="1"/>
</dbReference>
<evidence type="ECO:0000256" key="10">
    <source>
        <dbReference type="ARBA" id="ARBA00093678"/>
    </source>
</evidence>
<dbReference type="PANTHER" id="PTHR13906:SF16">
    <property type="entry name" value="LYSOPHOSPHOLIPID ACYLTRANSFERASE 7"/>
    <property type="match status" value="1"/>
</dbReference>
<dbReference type="Pfam" id="PF03062">
    <property type="entry name" value="MBOAT"/>
    <property type="match status" value="1"/>
</dbReference>
<sequence length="586" mass="68235">MSQRLMAMKSRLLKLKIRKLHKMPKIWKIKMTMKSGPRHRRRRGRRGGAKLRQKRKEEIEGSYSEFKSRHKKQHVALPSFVYIQYNNSILQILLSIAILENKCFESYVQRWKFIKRAIIMNFDDIIYVLCLLSCVGAGKYVRKIEGESQRKLICTLFGLVVAFIVSGWHVLHCIISGLLGALAVVYVHPSKTHLITFTIMFAYLAFFRLAHVFGFANPPGPTNMIQMVLTLKVSGVAFEKASSWKKLKQREQELSGTKTADKELIEISDYDVELQSVDIFEIFQYSFNYIGVLTGPYYRYRTYRDYFETPFKNYAPCVETTVENLKFAAIYSVIYATVDYMWPLSYALSPGFHERSFIYRFWYIWPAFLIFRMRIYTGLCLSECVCNMAGFGAYPEESDATNGEGPRKQYLHLKRDADKRSYNFNTIVNVRVKEVETCSTLREGMKHWNICVQYWLAVNIYRQFPSKKYRTAVTLLCSAYWHGFRPGHYFCLLGAACYVTVEDIWQKLVGKETTGLKRLIIDCIFWFAKSCIGYNYLGTAFMLVSFSNIWSFYSSIYHVGYIGWFLMLASGLVLTKGKTAISIKHK</sequence>
<evidence type="ECO:0000256" key="7">
    <source>
        <dbReference type="ARBA" id="ARBA00023136"/>
    </source>
</evidence>
<comment type="pathway">
    <text evidence="2">Lipid metabolism; phospholipid metabolism.</text>
</comment>
<protein>
    <recommendedName>
        <fullName evidence="10">Lysophospholipid acyltransferase 7</fullName>
    </recommendedName>
</protein>
<evidence type="ECO:0000313" key="14">
    <source>
        <dbReference type="Proteomes" id="UP000092444"/>
    </source>
</evidence>
<evidence type="ECO:0000256" key="6">
    <source>
        <dbReference type="ARBA" id="ARBA00022989"/>
    </source>
</evidence>
<feature type="transmembrane region" description="Helical" evidence="12">
    <location>
        <begin position="153"/>
        <end position="186"/>
    </location>
</feature>
<dbReference type="GO" id="GO:0044233">
    <property type="term" value="C:mitochondria-associated endoplasmic reticulum membrane contact site"/>
    <property type="evidence" value="ECO:0007669"/>
    <property type="project" value="TreeGrafter"/>
</dbReference>
<comment type="pathway">
    <text evidence="9">Phospholipid metabolism.</text>
</comment>
<dbReference type="EMBL" id="CCAG010015694">
    <property type="status" value="NOT_ANNOTATED_CDS"/>
    <property type="molecule type" value="Genomic_DNA"/>
</dbReference>
<feature type="compositionally biased region" description="Basic residues" evidence="11">
    <location>
        <begin position="36"/>
        <end position="54"/>
    </location>
</feature>
<keyword evidence="5 12" id="KW-0812">Transmembrane</keyword>
<keyword evidence="14" id="KW-1185">Reference proteome</keyword>
<dbReference type="InterPro" id="IPR049941">
    <property type="entry name" value="LPLAT_7/PORCN-like"/>
</dbReference>
<organism evidence="13 14">
    <name type="scientific">Glossina morsitans morsitans</name>
    <name type="common">Savannah tsetse fly</name>
    <dbReference type="NCBI Taxonomy" id="37546"/>
    <lineage>
        <taxon>Eukaryota</taxon>
        <taxon>Metazoa</taxon>
        <taxon>Ecdysozoa</taxon>
        <taxon>Arthropoda</taxon>
        <taxon>Hexapoda</taxon>
        <taxon>Insecta</taxon>
        <taxon>Pterygota</taxon>
        <taxon>Neoptera</taxon>
        <taxon>Endopterygota</taxon>
        <taxon>Diptera</taxon>
        <taxon>Brachycera</taxon>
        <taxon>Muscomorpha</taxon>
        <taxon>Hippoboscoidea</taxon>
        <taxon>Glossinidae</taxon>
        <taxon>Glossina</taxon>
    </lineage>
</organism>
<comment type="similarity">
    <text evidence="3">Belongs to the membrane-bound acyltransferase family.</text>
</comment>
<dbReference type="InterPro" id="IPR004299">
    <property type="entry name" value="MBOAT_fam"/>
</dbReference>
<keyword evidence="7 12" id="KW-0472">Membrane</keyword>
<evidence type="ECO:0000256" key="1">
    <source>
        <dbReference type="ARBA" id="ARBA00004141"/>
    </source>
</evidence>
<feature type="transmembrane region" description="Helical" evidence="12">
    <location>
        <begin position="192"/>
        <end position="216"/>
    </location>
</feature>
<feature type="region of interest" description="Disordered" evidence="11">
    <location>
        <begin position="32"/>
        <end position="65"/>
    </location>
</feature>
<evidence type="ECO:0000256" key="12">
    <source>
        <dbReference type="SAM" id="Phobius"/>
    </source>
</evidence>
<evidence type="ECO:0000256" key="8">
    <source>
        <dbReference type="ARBA" id="ARBA00023315"/>
    </source>
</evidence>
<dbReference type="EnsemblMetazoa" id="GMOY011285-RA">
    <property type="protein sequence ID" value="GMOY011285-PA"/>
    <property type="gene ID" value="GMOY011285"/>
</dbReference>
<keyword evidence="4" id="KW-0808">Transferase</keyword>
<proteinExistence type="inferred from homology"/>
<keyword evidence="6 12" id="KW-1133">Transmembrane helix</keyword>
<keyword evidence="8" id="KW-0012">Acyltransferase</keyword>
<evidence type="ECO:0000313" key="13">
    <source>
        <dbReference type="EnsemblMetazoa" id="GMOY011285-PA"/>
    </source>
</evidence>
<evidence type="ECO:0000256" key="2">
    <source>
        <dbReference type="ARBA" id="ARBA00005074"/>
    </source>
</evidence>
<dbReference type="GO" id="GO:0030258">
    <property type="term" value="P:lipid modification"/>
    <property type="evidence" value="ECO:0007669"/>
    <property type="project" value="TreeGrafter"/>
</dbReference>
<dbReference type="GO" id="GO:0006661">
    <property type="term" value="P:phosphatidylinositol biosynthetic process"/>
    <property type="evidence" value="ECO:0007669"/>
    <property type="project" value="TreeGrafter"/>
</dbReference>
<evidence type="ECO:0000256" key="4">
    <source>
        <dbReference type="ARBA" id="ARBA00022679"/>
    </source>
</evidence>
<evidence type="ECO:0000256" key="5">
    <source>
        <dbReference type="ARBA" id="ARBA00022692"/>
    </source>
</evidence>
<dbReference type="GO" id="GO:0016020">
    <property type="term" value="C:membrane"/>
    <property type="evidence" value="ECO:0007669"/>
    <property type="project" value="UniProtKB-SubCell"/>
</dbReference>
<name>A0A1B0GDB0_GLOMM</name>
<accession>A0A1B0GDB0</accession>
<dbReference type="GO" id="GO:0071617">
    <property type="term" value="F:lysophospholipid acyltransferase activity"/>
    <property type="evidence" value="ECO:0007669"/>
    <property type="project" value="TreeGrafter"/>
</dbReference>
<dbReference type="PhylomeDB" id="A0A1B0GDB0"/>
<evidence type="ECO:0000256" key="3">
    <source>
        <dbReference type="ARBA" id="ARBA00010323"/>
    </source>
</evidence>
<dbReference type="Proteomes" id="UP000092444">
    <property type="component" value="Unassembled WGS sequence"/>
</dbReference>